<name>A0A2C5ZF00_9HYPO</name>
<organism evidence="3 4">
    <name type="scientific">Ophiocordyceps camponoti-rufipedis</name>
    <dbReference type="NCBI Taxonomy" id="2004952"/>
    <lineage>
        <taxon>Eukaryota</taxon>
        <taxon>Fungi</taxon>
        <taxon>Dikarya</taxon>
        <taxon>Ascomycota</taxon>
        <taxon>Pezizomycotina</taxon>
        <taxon>Sordariomycetes</taxon>
        <taxon>Hypocreomycetidae</taxon>
        <taxon>Hypocreales</taxon>
        <taxon>Ophiocordycipitaceae</taxon>
        <taxon>Ophiocordyceps</taxon>
    </lineage>
</organism>
<dbReference type="OrthoDB" id="4928012at2759"/>
<evidence type="ECO:0000256" key="1">
    <source>
        <dbReference type="SAM" id="MobiDB-lite"/>
    </source>
</evidence>
<gene>
    <name evidence="3" type="ORF">CDD80_1282</name>
</gene>
<protein>
    <submittedName>
        <fullName evidence="3">Uncharacterized protein</fullName>
    </submittedName>
</protein>
<feature type="compositionally biased region" description="Low complexity" evidence="1">
    <location>
        <begin position="224"/>
        <end position="237"/>
    </location>
</feature>
<feature type="compositionally biased region" description="Low complexity" evidence="1">
    <location>
        <begin position="473"/>
        <end position="498"/>
    </location>
</feature>
<dbReference type="EMBL" id="NJES01000015">
    <property type="protein sequence ID" value="PHH80515.1"/>
    <property type="molecule type" value="Genomic_DNA"/>
</dbReference>
<feature type="signal peptide" evidence="2">
    <location>
        <begin position="1"/>
        <end position="23"/>
    </location>
</feature>
<sequence>MRTKNLLFASLGLAAAMLPHAYAQREPEDEANLNGIDKDLESIKSLFADPCQPDGDIKLGGDELQPPCSVQPVIETVCEQNVGVIKLEGNAMPKGNQSTYNTCLIGNGSSFKQDVEACINCRELANVYSKEQATQQREVTTVAFETLEKSANKTGPEIKTFSEIVEEELEANRPLQRAPDVNTDNTPPKITDYYKNPPKSQNIGDFQQLLEKGGKEEDAGGENGSPSASPSPASPSATNKAEDGEEADKAKGAPKKRSLTRRKVQRRDQVQSMEQANFTCVRPPPRGGRRRRAIVPVSQKPVNPPLRPAARGAVLPTNPVNNKDQQQGQMEERDFFMACLMVMHCKGQKLCTLATMCAKKPVPIQDSKATPLKTITPQQQQNNATLPVLSNCPACEQKPMPVEKVERPKIDPVTKKGDKTSELAIQKVDNNGVQGLKIELIFANVFLFGQPQSCNDCLNGGAPVQLGGSQDSQPVASGGQQGPQVAQPVAPQPNGQQPKKQEPNEQPPQPNAPQSQATPPKNPCK</sequence>
<keyword evidence="4" id="KW-1185">Reference proteome</keyword>
<evidence type="ECO:0000313" key="4">
    <source>
        <dbReference type="Proteomes" id="UP000226431"/>
    </source>
</evidence>
<accession>A0A2C5ZF00</accession>
<feature type="compositionally biased region" description="Basic residues" evidence="1">
    <location>
        <begin position="252"/>
        <end position="265"/>
    </location>
</feature>
<feature type="compositionally biased region" description="Polar residues" evidence="1">
    <location>
        <begin position="318"/>
        <end position="327"/>
    </location>
</feature>
<proteinExistence type="predicted"/>
<dbReference type="AlphaFoldDB" id="A0A2C5ZF00"/>
<feature type="region of interest" description="Disordered" evidence="1">
    <location>
        <begin position="465"/>
        <end position="525"/>
    </location>
</feature>
<feature type="region of interest" description="Disordered" evidence="1">
    <location>
        <begin position="170"/>
        <end position="327"/>
    </location>
</feature>
<keyword evidence="2" id="KW-0732">Signal</keyword>
<feature type="chain" id="PRO_5012157471" evidence="2">
    <location>
        <begin position="24"/>
        <end position="525"/>
    </location>
</feature>
<comment type="caution">
    <text evidence="3">The sequence shown here is derived from an EMBL/GenBank/DDBJ whole genome shotgun (WGS) entry which is preliminary data.</text>
</comment>
<dbReference type="Proteomes" id="UP000226431">
    <property type="component" value="Unassembled WGS sequence"/>
</dbReference>
<reference evidence="3 4" key="1">
    <citation type="submission" date="2017-06" db="EMBL/GenBank/DDBJ databases">
        <title>Ant-infecting Ophiocordyceps genomes reveal a high diversity of potential behavioral manipulation genes and a possible major role for enterotoxins.</title>
        <authorList>
            <person name="De Bekker C."/>
            <person name="Evans H.C."/>
            <person name="Brachmann A."/>
            <person name="Hughes D.P."/>
        </authorList>
    </citation>
    <scope>NUCLEOTIDE SEQUENCE [LARGE SCALE GENOMIC DNA]</scope>
    <source>
        <strain evidence="3 4">Map16</strain>
    </source>
</reference>
<evidence type="ECO:0000256" key="2">
    <source>
        <dbReference type="SAM" id="SignalP"/>
    </source>
</evidence>
<evidence type="ECO:0000313" key="3">
    <source>
        <dbReference type="EMBL" id="PHH80515.1"/>
    </source>
</evidence>